<sequence>MSVTLAQLVKMSPEQRAQRLRGIDEPTRMKLLLQCAEVVAALANEGLRNSK</sequence>
<reference evidence="1 2" key="1">
    <citation type="submission" date="2018-01" db="EMBL/GenBank/DDBJ databases">
        <authorList>
            <person name="Jones A.E."/>
            <person name="Sivanathan V."/>
            <person name="Betsko A.J."/>
            <person name="Aull H.G."/>
            <person name="Zack K.M."/>
            <person name="Kukan E.N."/>
            <person name="Garlena R.A."/>
            <person name="Russell D.A."/>
            <person name="Pope W.H."/>
            <person name="Jacobs-Sera D."/>
            <person name="Hatfull G.F."/>
        </authorList>
    </citation>
    <scope>NUCLEOTIDE SEQUENCE [LARGE SCALE GENOMIC DNA]</scope>
</reference>
<evidence type="ECO:0000313" key="1">
    <source>
        <dbReference type="EMBL" id="AUX83367.1"/>
    </source>
</evidence>
<dbReference type="KEGG" id="vg:40099848"/>
<proteinExistence type="predicted"/>
<accession>A0A2L0HNR6</accession>
<name>A0A2L0HNR6_9CAUD</name>
<protein>
    <submittedName>
        <fullName evidence="1">Uncharacterized protein</fullName>
    </submittedName>
</protein>
<dbReference type="OrthoDB" id="39382at10239"/>
<gene>
    <name evidence="1" type="primary">29</name>
    <name evidence="1" type="ORF">SEA_ELERI_29</name>
</gene>
<dbReference type="GeneID" id="40099848"/>
<dbReference type="Proteomes" id="UP000241926">
    <property type="component" value="Segment"/>
</dbReference>
<dbReference type="RefSeq" id="YP_009623067.1">
    <property type="nucleotide sequence ID" value="NC_042109.1"/>
</dbReference>
<evidence type="ECO:0000313" key="2">
    <source>
        <dbReference type="Proteomes" id="UP000241926"/>
    </source>
</evidence>
<dbReference type="EMBL" id="MG839027">
    <property type="protein sequence ID" value="AUX83367.1"/>
    <property type="molecule type" value="Genomic_DNA"/>
</dbReference>
<organism evidence="1 2">
    <name type="scientific">Microbacterium phage Eleri</name>
    <dbReference type="NCBI Taxonomy" id="2079581"/>
    <lineage>
        <taxon>Viruses</taxon>
        <taxon>Duplodnaviria</taxon>
        <taxon>Heunggongvirae</taxon>
        <taxon>Uroviricota</taxon>
        <taxon>Caudoviricetes</taxon>
        <taxon>Elerivirus</taxon>
        <taxon>Elerivirus eleri</taxon>
    </lineage>
</organism>
<keyword evidence="2" id="KW-1185">Reference proteome</keyword>